<comment type="similarity">
    <text evidence="17">Belongs to the peroxidase family. Classical plant (class III) peroxidase subfamily.</text>
</comment>
<protein>
    <recommendedName>
        <fullName evidence="17">Peroxidase</fullName>
        <ecNumber evidence="17">1.11.1.7</ecNumber>
    </recommendedName>
</protein>
<dbReference type="Gene3D" id="1.10.520.10">
    <property type="match status" value="1"/>
</dbReference>
<dbReference type="GO" id="GO:0046872">
    <property type="term" value="F:metal ion binding"/>
    <property type="evidence" value="ECO:0007669"/>
    <property type="project" value="UniProtKB-UniRule"/>
</dbReference>
<feature type="binding site" evidence="15">
    <location>
        <position position="231"/>
    </location>
    <ligand>
        <name>Ca(2+)</name>
        <dbReference type="ChEBI" id="CHEBI:29108"/>
        <label>2</label>
    </ligand>
</feature>
<sequence>MASINVFLKLFIVLLALSLANAQGLKVGFYKKTCPQAEAIVLNEMKQVISSPPTLAKTFTPQCISMICFKLGTAEKDGIPNLSLRGYGVIDGIKTKLEKACPGIVSCSDILALVARDAVQLMNGPTWSVPTGRRDGRVSIAFETLIELPPPFGANITQLKNMFAKKGLSVKDLVVLSGAHTIGTSHCSSFSQRLYNFTGKGDADPSLDKHYAARLKLKCKPNDFTTLAELDPGSFKSFDGGYYKLVAKRRGLFSSDEALLHDGETKAYVARQAAGALKEFFKDFANSMVRMGNIEVLTGKQGEIRKQCGFVN</sequence>
<comment type="caution">
    <text evidence="19">The sequence shown here is derived from an EMBL/GenBank/DDBJ whole genome shotgun (WGS) entry which is preliminary data.</text>
</comment>
<evidence type="ECO:0000256" key="13">
    <source>
        <dbReference type="ARBA" id="ARBA00023324"/>
    </source>
</evidence>
<dbReference type="PRINTS" id="PR00458">
    <property type="entry name" value="PEROXIDASE"/>
</dbReference>
<feature type="binding site" evidence="14">
    <location>
        <position position="149"/>
    </location>
    <ligand>
        <name>substrate</name>
    </ligand>
</feature>
<proteinExistence type="inferred from homology"/>
<dbReference type="InterPro" id="IPR033905">
    <property type="entry name" value="Secretory_peroxidase"/>
</dbReference>
<name>A0A9D5CKG6_9LILI</name>
<comment type="similarity">
    <text evidence="3">Belongs to the peroxidase family. Ascorbate peroxidase subfamily.</text>
</comment>
<keyword evidence="6 17" id="KW-0349">Heme</keyword>
<evidence type="ECO:0000256" key="11">
    <source>
        <dbReference type="ARBA" id="ARBA00023157"/>
    </source>
</evidence>
<evidence type="ECO:0000313" key="19">
    <source>
        <dbReference type="EMBL" id="KAJ0974750.1"/>
    </source>
</evidence>
<evidence type="ECO:0000256" key="6">
    <source>
        <dbReference type="ARBA" id="ARBA00022617"/>
    </source>
</evidence>
<dbReference type="GO" id="GO:0140825">
    <property type="term" value="F:lactoperoxidase activity"/>
    <property type="evidence" value="ECO:0007669"/>
    <property type="project" value="UniProtKB-EC"/>
</dbReference>
<feature type="binding site" description="axial binding residue" evidence="15">
    <location>
        <position position="180"/>
    </location>
    <ligand>
        <name>heme b</name>
        <dbReference type="ChEBI" id="CHEBI:60344"/>
    </ligand>
    <ligandPart>
        <name>Fe</name>
        <dbReference type="ChEBI" id="CHEBI:18248"/>
    </ligandPart>
</feature>
<dbReference type="InterPro" id="IPR002016">
    <property type="entry name" value="Haem_peroxidase"/>
</dbReference>
<feature type="disulfide bond" evidence="16">
    <location>
        <begin position="187"/>
        <end position="219"/>
    </location>
</feature>
<feature type="binding site" evidence="15">
    <location>
        <position position="181"/>
    </location>
    <ligand>
        <name>Ca(2+)</name>
        <dbReference type="ChEBI" id="CHEBI:29108"/>
        <label>2</label>
    </ligand>
</feature>
<dbReference type="FunFam" id="1.10.420.10:FF:000008">
    <property type="entry name" value="Peroxidase"/>
    <property type="match status" value="1"/>
</dbReference>
<evidence type="ECO:0000256" key="17">
    <source>
        <dbReference type="RuleBase" id="RU362060"/>
    </source>
</evidence>
<evidence type="ECO:0000256" key="12">
    <source>
        <dbReference type="ARBA" id="ARBA00023180"/>
    </source>
</evidence>
<evidence type="ECO:0000256" key="15">
    <source>
        <dbReference type="PIRSR" id="PIRSR600823-3"/>
    </source>
</evidence>
<evidence type="ECO:0000256" key="4">
    <source>
        <dbReference type="ARBA" id="ARBA00022525"/>
    </source>
</evidence>
<keyword evidence="4 17" id="KW-0964">Secreted</keyword>
<dbReference type="PROSITE" id="PS50873">
    <property type="entry name" value="PEROXIDASE_4"/>
    <property type="match status" value="1"/>
</dbReference>
<keyword evidence="9 17" id="KW-0560">Oxidoreductase</keyword>
<accession>A0A9D5CKG6</accession>
<evidence type="ECO:0000256" key="8">
    <source>
        <dbReference type="ARBA" id="ARBA00022837"/>
    </source>
</evidence>
<dbReference type="Gene3D" id="1.10.420.10">
    <property type="entry name" value="Peroxidase, domain 2"/>
    <property type="match status" value="1"/>
</dbReference>
<dbReference type="CDD" id="cd00693">
    <property type="entry name" value="secretory_peroxidase"/>
    <property type="match status" value="1"/>
</dbReference>
<feature type="binding site" evidence="15">
    <location>
        <position position="239"/>
    </location>
    <ligand>
        <name>Ca(2+)</name>
        <dbReference type="ChEBI" id="CHEBI:29108"/>
        <label>2</label>
    </ligand>
</feature>
<evidence type="ECO:0000256" key="3">
    <source>
        <dbReference type="ARBA" id="ARBA00006873"/>
    </source>
</evidence>
<dbReference type="EMBL" id="JAGGNH010000004">
    <property type="protein sequence ID" value="KAJ0974750.1"/>
    <property type="molecule type" value="Genomic_DNA"/>
</dbReference>
<evidence type="ECO:0000256" key="9">
    <source>
        <dbReference type="ARBA" id="ARBA00023002"/>
    </source>
</evidence>
<keyword evidence="13 17" id="KW-0376">Hydrogen peroxide</keyword>
<dbReference type="InterPro" id="IPR000823">
    <property type="entry name" value="Peroxidase_pln"/>
</dbReference>
<dbReference type="PRINTS" id="PR00461">
    <property type="entry name" value="PLPEROXIDASE"/>
</dbReference>
<reference evidence="19" key="1">
    <citation type="submission" date="2021-03" db="EMBL/GenBank/DDBJ databases">
        <authorList>
            <person name="Li Z."/>
            <person name="Yang C."/>
        </authorList>
    </citation>
    <scope>NUCLEOTIDE SEQUENCE</scope>
    <source>
        <strain evidence="19">Dzin_1.0</strain>
        <tissue evidence="19">Leaf</tissue>
    </source>
</reference>
<dbReference type="GO" id="GO:0005576">
    <property type="term" value="C:extracellular region"/>
    <property type="evidence" value="ECO:0007669"/>
    <property type="project" value="UniProtKB-SubCell"/>
</dbReference>
<evidence type="ECO:0000256" key="14">
    <source>
        <dbReference type="PIRSR" id="PIRSR600823-2"/>
    </source>
</evidence>
<comment type="subcellular location">
    <subcellularLocation>
        <location evidence="17">Secreted</location>
    </subcellularLocation>
</comment>
<dbReference type="Pfam" id="PF00141">
    <property type="entry name" value="peroxidase"/>
    <property type="match status" value="1"/>
</dbReference>
<dbReference type="AlphaFoldDB" id="A0A9D5CKG6"/>
<keyword evidence="20" id="KW-1185">Reference proteome</keyword>
<feature type="binding site" evidence="15">
    <location>
        <position position="75"/>
    </location>
    <ligand>
        <name>Ca(2+)</name>
        <dbReference type="ChEBI" id="CHEBI:29108"/>
        <label>1</label>
    </ligand>
</feature>
<dbReference type="PANTHER" id="PTHR31235">
    <property type="entry name" value="PEROXIDASE 25-RELATED"/>
    <property type="match status" value="1"/>
</dbReference>
<evidence type="ECO:0000256" key="10">
    <source>
        <dbReference type="ARBA" id="ARBA00023004"/>
    </source>
</evidence>
<evidence type="ECO:0000256" key="16">
    <source>
        <dbReference type="PIRSR" id="PIRSR600823-5"/>
    </source>
</evidence>
<organism evidence="19 20">
    <name type="scientific">Dioscorea zingiberensis</name>
    <dbReference type="NCBI Taxonomy" id="325984"/>
    <lineage>
        <taxon>Eukaryota</taxon>
        <taxon>Viridiplantae</taxon>
        <taxon>Streptophyta</taxon>
        <taxon>Embryophyta</taxon>
        <taxon>Tracheophyta</taxon>
        <taxon>Spermatophyta</taxon>
        <taxon>Magnoliopsida</taxon>
        <taxon>Liliopsida</taxon>
        <taxon>Dioscoreales</taxon>
        <taxon>Dioscoreaceae</taxon>
        <taxon>Dioscorea</taxon>
    </lineage>
</organism>
<dbReference type="GO" id="GO:0020037">
    <property type="term" value="F:heme binding"/>
    <property type="evidence" value="ECO:0007669"/>
    <property type="project" value="UniProtKB-UniRule"/>
</dbReference>
<evidence type="ECO:0000256" key="7">
    <source>
        <dbReference type="ARBA" id="ARBA00022723"/>
    </source>
</evidence>
<evidence type="ECO:0000259" key="18">
    <source>
        <dbReference type="PROSITE" id="PS50873"/>
    </source>
</evidence>
<keyword evidence="8 15" id="KW-0106">Calcium</keyword>
<dbReference type="SUPFAM" id="SSF48113">
    <property type="entry name" value="Heme-dependent peroxidases"/>
    <property type="match status" value="1"/>
</dbReference>
<evidence type="ECO:0000256" key="2">
    <source>
        <dbReference type="ARBA" id="ARBA00002322"/>
    </source>
</evidence>
<feature type="domain" description="Plant heme peroxidase family profile" evidence="18">
    <location>
        <begin position="24"/>
        <end position="312"/>
    </location>
</feature>
<dbReference type="OrthoDB" id="2113341at2759"/>
<evidence type="ECO:0000256" key="5">
    <source>
        <dbReference type="ARBA" id="ARBA00022559"/>
    </source>
</evidence>
<keyword evidence="17" id="KW-0732">Signal</keyword>
<keyword evidence="12" id="KW-0325">Glycoprotein</keyword>
<comment type="catalytic activity">
    <reaction evidence="1 17">
        <text>2 a phenolic donor + H2O2 = 2 a phenolic radical donor + 2 H2O</text>
        <dbReference type="Rhea" id="RHEA:56136"/>
        <dbReference type="ChEBI" id="CHEBI:15377"/>
        <dbReference type="ChEBI" id="CHEBI:16240"/>
        <dbReference type="ChEBI" id="CHEBI:139520"/>
        <dbReference type="ChEBI" id="CHEBI:139521"/>
        <dbReference type="EC" id="1.11.1.7"/>
    </reaction>
</comment>
<dbReference type="Proteomes" id="UP001085076">
    <property type="component" value="Miscellaneous, Linkage group lg04"/>
</dbReference>
<comment type="cofactor">
    <cofactor evidence="15 17">
        <name>heme b</name>
        <dbReference type="ChEBI" id="CHEBI:60344"/>
    </cofactor>
    <text evidence="15 17">Binds 1 heme b (iron(II)-protoporphyrin IX) group per subunit.</text>
</comment>
<dbReference type="GO" id="GO:0006979">
    <property type="term" value="P:response to oxidative stress"/>
    <property type="evidence" value="ECO:0007669"/>
    <property type="project" value="UniProtKB-UniRule"/>
</dbReference>
<keyword evidence="5 17" id="KW-0575">Peroxidase</keyword>
<dbReference type="InterPro" id="IPR019793">
    <property type="entry name" value="Peroxidases_heam-ligand_BS"/>
</dbReference>
<keyword evidence="10 15" id="KW-0408">Iron</keyword>
<reference evidence="19" key="2">
    <citation type="journal article" date="2022" name="Hortic Res">
        <title>The genome of Dioscorea zingiberensis sheds light on the biosynthesis, origin and evolution of the medicinally important diosgenin saponins.</title>
        <authorList>
            <person name="Li Y."/>
            <person name="Tan C."/>
            <person name="Li Z."/>
            <person name="Guo J."/>
            <person name="Li S."/>
            <person name="Chen X."/>
            <person name="Wang C."/>
            <person name="Dai X."/>
            <person name="Yang H."/>
            <person name="Song W."/>
            <person name="Hou L."/>
            <person name="Xu J."/>
            <person name="Tong Z."/>
            <person name="Xu A."/>
            <person name="Yuan X."/>
            <person name="Wang W."/>
            <person name="Yang Q."/>
            <person name="Chen L."/>
            <person name="Sun Z."/>
            <person name="Wang K."/>
            <person name="Pan B."/>
            <person name="Chen J."/>
            <person name="Bao Y."/>
            <person name="Liu F."/>
            <person name="Qi X."/>
            <person name="Gang D.R."/>
            <person name="Wen J."/>
            <person name="Li J."/>
        </authorList>
    </citation>
    <scope>NUCLEOTIDE SEQUENCE</scope>
    <source>
        <strain evidence="19">Dzin_1.0</strain>
    </source>
</reference>
<feature type="disulfide bond" evidence="16">
    <location>
        <begin position="34"/>
        <end position="101"/>
    </location>
</feature>
<keyword evidence="7 15" id="KW-0479">Metal-binding</keyword>
<comment type="cofactor">
    <cofactor evidence="15 17">
        <name>Ca(2+)</name>
        <dbReference type="ChEBI" id="CHEBI:29108"/>
    </cofactor>
    <text evidence="15 17">Binds 2 calcium ions per subunit.</text>
</comment>
<gene>
    <name evidence="19" type="ORF">J5N97_016715</name>
</gene>
<keyword evidence="11 16" id="KW-1015">Disulfide bond</keyword>
<feature type="chain" id="PRO_5039747580" description="Peroxidase" evidence="17">
    <location>
        <begin position="23"/>
        <end position="312"/>
    </location>
</feature>
<feature type="signal peptide" evidence="17">
    <location>
        <begin position="1"/>
        <end position="22"/>
    </location>
</feature>
<feature type="disulfide bond" evidence="16">
    <location>
        <begin position="107"/>
        <end position="308"/>
    </location>
</feature>
<comment type="function">
    <text evidence="2">Removal of H(2)O(2), oxidation of toxic reductants, biosynthesis and degradation of lignin, suberization, auxin catabolism, response to environmental stresses such as wounding, pathogen attack and oxidative stress. These functions might be dependent on each isozyme/isoform in each plant tissue.</text>
</comment>
<evidence type="ECO:0000256" key="1">
    <source>
        <dbReference type="ARBA" id="ARBA00000189"/>
    </source>
</evidence>
<dbReference type="PROSITE" id="PS00435">
    <property type="entry name" value="PEROXIDASE_1"/>
    <property type="match status" value="1"/>
</dbReference>
<dbReference type="GO" id="GO:0042744">
    <property type="term" value="P:hydrogen peroxide catabolic process"/>
    <property type="evidence" value="ECO:0007669"/>
    <property type="project" value="UniProtKB-KW"/>
</dbReference>
<dbReference type="InterPro" id="IPR010255">
    <property type="entry name" value="Haem_peroxidase_sf"/>
</dbReference>
<dbReference type="EC" id="1.11.1.7" evidence="17"/>
<evidence type="ECO:0000313" key="20">
    <source>
        <dbReference type="Proteomes" id="UP001085076"/>
    </source>
</evidence>